<proteinExistence type="inferred from homology"/>
<gene>
    <name evidence="3" type="ORF">PAMC26510_07550</name>
</gene>
<dbReference type="GO" id="GO:0047661">
    <property type="term" value="F:amino-acid racemase activity"/>
    <property type="evidence" value="ECO:0007669"/>
    <property type="project" value="InterPro"/>
</dbReference>
<protein>
    <submittedName>
        <fullName evidence="3">Aspartate racemase</fullName>
    </submittedName>
</protein>
<dbReference type="NCBIfam" id="TIGR00035">
    <property type="entry name" value="asp_race"/>
    <property type="match status" value="1"/>
</dbReference>
<dbReference type="EMBL" id="NBTY01000049">
    <property type="protein sequence ID" value="OTP77955.1"/>
    <property type="molecule type" value="Genomic_DNA"/>
</dbReference>
<comment type="caution">
    <text evidence="3">The sequence shown here is derived from an EMBL/GenBank/DDBJ whole genome shotgun (WGS) entry which is preliminary data.</text>
</comment>
<dbReference type="InterPro" id="IPR018187">
    <property type="entry name" value="Asp/Glu_racemase_AS_1"/>
</dbReference>
<accession>A0A242N2Q7</accession>
<dbReference type="InterPro" id="IPR001920">
    <property type="entry name" value="Asp/Glu_race"/>
</dbReference>
<dbReference type="PROSITE" id="PS00924">
    <property type="entry name" value="ASP_GLU_RACEMASE_2"/>
    <property type="match status" value="1"/>
</dbReference>
<dbReference type="InterPro" id="IPR004380">
    <property type="entry name" value="Asp_race"/>
</dbReference>
<dbReference type="PANTHER" id="PTHR21198:SF7">
    <property type="entry name" value="ASPARTATE-GLUTAMATE RACEMASE FAMILY"/>
    <property type="match status" value="1"/>
</dbReference>
<dbReference type="PANTHER" id="PTHR21198">
    <property type="entry name" value="GLUTAMATE RACEMASE"/>
    <property type="match status" value="1"/>
</dbReference>
<dbReference type="InterPro" id="IPR015942">
    <property type="entry name" value="Asp/Glu/hydantoin_racemase"/>
</dbReference>
<evidence type="ECO:0000313" key="3">
    <source>
        <dbReference type="EMBL" id="OTP77955.1"/>
    </source>
</evidence>
<dbReference type="Proteomes" id="UP000194546">
    <property type="component" value="Unassembled WGS sequence"/>
</dbReference>
<evidence type="ECO:0000256" key="1">
    <source>
        <dbReference type="ARBA" id="ARBA00007847"/>
    </source>
</evidence>
<dbReference type="InterPro" id="IPR033134">
    <property type="entry name" value="Asp/Glu_racemase_AS_2"/>
</dbReference>
<reference evidence="3 4" key="1">
    <citation type="submission" date="2017-03" db="EMBL/GenBank/DDBJ databases">
        <title>Genome analysis of strain PAMC 26510.</title>
        <authorList>
            <person name="Oh H.-M."/>
            <person name="Yang J.-A."/>
        </authorList>
    </citation>
    <scope>NUCLEOTIDE SEQUENCE [LARGE SCALE GENOMIC DNA]</scope>
    <source>
        <strain evidence="3 4">PAMC 26510</strain>
    </source>
</reference>
<organism evidence="3 4">
    <name type="scientific">Caballeronia sordidicola</name>
    <name type="common">Burkholderia sordidicola</name>
    <dbReference type="NCBI Taxonomy" id="196367"/>
    <lineage>
        <taxon>Bacteria</taxon>
        <taxon>Pseudomonadati</taxon>
        <taxon>Pseudomonadota</taxon>
        <taxon>Betaproteobacteria</taxon>
        <taxon>Burkholderiales</taxon>
        <taxon>Burkholderiaceae</taxon>
        <taxon>Caballeronia</taxon>
    </lineage>
</organism>
<dbReference type="Gene3D" id="3.40.50.1860">
    <property type="match status" value="4"/>
</dbReference>
<dbReference type="Pfam" id="PF01177">
    <property type="entry name" value="Asp_Glu_race"/>
    <property type="match status" value="2"/>
</dbReference>
<evidence type="ECO:0000313" key="4">
    <source>
        <dbReference type="Proteomes" id="UP000194546"/>
    </source>
</evidence>
<dbReference type="SUPFAM" id="SSF53681">
    <property type="entry name" value="Aspartate/glutamate racemase"/>
    <property type="match status" value="3"/>
</dbReference>
<comment type="similarity">
    <text evidence="1">Belongs to the aspartate/glutamate racemases family.</text>
</comment>
<dbReference type="RefSeq" id="WP_179196345.1">
    <property type="nucleotide sequence ID" value="NZ_NBTY01000049.1"/>
</dbReference>
<sequence>MNPKTLGVASSSSGSRSLDLMSCLLDNPIVRENSDDFRFVTEQSLFLDVSRQASSVAEVAAQKFRLLKVCQSLEARSVDRILIPDFEAYTFLDQLTSELDVPVIDMMVAIREHLATVAAPGDSIGIATSDCVRQSELFERYLSDTYRVIHSSFGARQKSGGSGTAKSALTFSDEVCAEFKRQGASIIVATFSELVAAGSGSTQGVEVVDVHRVYADFAIRFCDDQRKVRFKLGIVGGIGPAATVDFMDKVVRNTVARRDQDHIKMLVEHNPQIPDRTAHLLHQAEDPTLALYATCVRLEAGGASAIALPCNTAHAFVERIQPYLGVPIINMLRETVSYIVDRFGAGCTVGLLATSGTVASRIYHNVSERELDVLTPEPEFQEKIMAAIYGPCGVKAGFTEGKCREDLIAAIKHLSDRGAKVMILGCTELPLIIGQADAFDVGGVSVTIVDPTNVLAQRCVLIANALGN</sequence>
<keyword evidence="2" id="KW-0413">Isomerase</keyword>
<evidence type="ECO:0000256" key="2">
    <source>
        <dbReference type="ARBA" id="ARBA00023235"/>
    </source>
</evidence>
<dbReference type="AlphaFoldDB" id="A0A242N2Q7"/>
<dbReference type="PROSITE" id="PS00923">
    <property type="entry name" value="ASP_GLU_RACEMASE_1"/>
    <property type="match status" value="1"/>
</dbReference>
<name>A0A242N2Q7_CABSO</name>